<feature type="chain" id="PRO_5031474460" evidence="3">
    <location>
        <begin position="26"/>
        <end position="358"/>
    </location>
</feature>
<dbReference type="SUPFAM" id="SSF53474">
    <property type="entry name" value="alpha/beta-Hydrolases"/>
    <property type="match status" value="1"/>
</dbReference>
<organism evidence="5 6">
    <name type="scientific">Halomonas alimentaria</name>
    <dbReference type="NCBI Taxonomy" id="147248"/>
    <lineage>
        <taxon>Bacteria</taxon>
        <taxon>Pseudomonadati</taxon>
        <taxon>Pseudomonadota</taxon>
        <taxon>Gammaproteobacteria</taxon>
        <taxon>Oceanospirillales</taxon>
        <taxon>Halomonadaceae</taxon>
        <taxon>Halomonas</taxon>
    </lineage>
</organism>
<proteinExistence type="predicted"/>
<dbReference type="EMBL" id="WUTT01000001">
    <property type="protein sequence ID" value="NAW34573.1"/>
    <property type="molecule type" value="Genomic_DNA"/>
</dbReference>
<evidence type="ECO:0000313" key="5">
    <source>
        <dbReference type="EMBL" id="NAW34573.1"/>
    </source>
</evidence>
<dbReference type="PROSITE" id="PS50008">
    <property type="entry name" value="PIPLC_Y_DOMAIN"/>
    <property type="match status" value="1"/>
</dbReference>
<evidence type="ECO:0000259" key="4">
    <source>
        <dbReference type="PROSITE" id="PS50008"/>
    </source>
</evidence>
<keyword evidence="6" id="KW-1185">Reference proteome</keyword>
<dbReference type="PANTHER" id="PTHR43037">
    <property type="entry name" value="UNNAMED PRODUCT-RELATED"/>
    <property type="match status" value="1"/>
</dbReference>
<dbReference type="InterPro" id="IPR001711">
    <property type="entry name" value="PLipase_C_Pinositol-sp_Y"/>
</dbReference>
<dbReference type="InterPro" id="IPR029058">
    <property type="entry name" value="AB_hydrolase_fold"/>
</dbReference>
<dbReference type="InterPro" id="IPR050955">
    <property type="entry name" value="Plant_Biomass_Hydrol_Est"/>
</dbReference>
<dbReference type="Gene3D" id="3.40.50.1820">
    <property type="entry name" value="alpha/beta hydrolase"/>
    <property type="match status" value="2"/>
</dbReference>
<keyword evidence="1 3" id="KW-0732">Signal</keyword>
<evidence type="ECO:0000256" key="1">
    <source>
        <dbReference type="ARBA" id="ARBA00022729"/>
    </source>
</evidence>
<evidence type="ECO:0000256" key="3">
    <source>
        <dbReference type="SAM" id="SignalP"/>
    </source>
</evidence>
<keyword evidence="2" id="KW-0378">Hydrolase</keyword>
<evidence type="ECO:0000313" key="6">
    <source>
        <dbReference type="Proteomes" id="UP000487929"/>
    </source>
</evidence>
<sequence>MSKSQRGAWVAVALLAALPSTALLAETSPPADTPPQRLPALGASSAGASVLGVSSGGYMATQLAVAWPERFAGLGVLAAGPWSCAQGSLGLALGQCMTTRRGMPDLQALEQRLADYRERELVGEAEALEALRVYVWHGDADTVVEPRLGAALAEQFQGWLGDPSQLQLRQDAEVGHGWPVDAAVIPSDAGELADCREGGAPHLLACDLDIAGDALAWLHGEQAPPASDGLDGELLRFDQGDFEAKGLADTGYLFVPEGCEAGDCAVSLALHGCSMGAEQIGETFVRHTGLNAWAAENRRIVLYPQAETRLGNPQGCWDWWGYAESTWQLDPLHDSRQGSQTRALMAMLERLQEDPSPR</sequence>
<feature type="domain" description="PI-PLC Y-box" evidence="4">
    <location>
        <begin position="217"/>
        <end position="257"/>
    </location>
</feature>
<protein>
    <submittedName>
        <fullName evidence="5">Poly(3-hydroxybutyrate) depolymerase</fullName>
    </submittedName>
</protein>
<feature type="signal peptide" evidence="3">
    <location>
        <begin position="1"/>
        <end position="25"/>
    </location>
</feature>
<dbReference type="PANTHER" id="PTHR43037:SF5">
    <property type="entry name" value="FERULOYL ESTERASE"/>
    <property type="match status" value="1"/>
</dbReference>
<gene>
    <name evidence="5" type="ORF">GRB96_09095</name>
</gene>
<dbReference type="RefSeq" id="WP_161431846.1">
    <property type="nucleotide sequence ID" value="NZ_WUTT01000001.1"/>
</dbReference>
<comment type="caution">
    <text evidence="5">The sequence shown here is derived from an EMBL/GenBank/DDBJ whole genome shotgun (WGS) entry which is preliminary data.</text>
</comment>
<accession>A0A7X4W549</accession>
<dbReference type="GO" id="GO:0004435">
    <property type="term" value="F:phosphatidylinositol-4,5-bisphosphate phospholipase C activity"/>
    <property type="evidence" value="ECO:0007669"/>
    <property type="project" value="InterPro"/>
</dbReference>
<name>A0A7X4W549_9GAMM</name>
<dbReference type="GO" id="GO:0035556">
    <property type="term" value="P:intracellular signal transduction"/>
    <property type="evidence" value="ECO:0007669"/>
    <property type="project" value="InterPro"/>
</dbReference>
<reference evidence="5 6" key="1">
    <citation type="submission" date="2019-12" db="EMBL/GenBank/DDBJ databases">
        <title>Draft genome sequencing of Halomonas alimentaria DSM 15356.</title>
        <authorList>
            <person name="Pandiyan K."/>
            <person name="Kushwaha P."/>
            <person name="Gowdham M."/>
            <person name="Chakdar H."/>
            <person name="Singh A."/>
            <person name="Kumar M."/>
            <person name="Saxena A.K."/>
        </authorList>
    </citation>
    <scope>NUCLEOTIDE SEQUENCE [LARGE SCALE GENOMIC DNA]</scope>
    <source>
        <strain evidence="5 6">DSM 15356</strain>
    </source>
</reference>
<evidence type="ECO:0000256" key="2">
    <source>
        <dbReference type="ARBA" id="ARBA00022801"/>
    </source>
</evidence>
<dbReference type="OrthoDB" id="505233at2"/>
<dbReference type="Proteomes" id="UP000487929">
    <property type="component" value="Unassembled WGS sequence"/>
</dbReference>
<dbReference type="AlphaFoldDB" id="A0A7X4W549"/>
<dbReference type="GO" id="GO:0006629">
    <property type="term" value="P:lipid metabolic process"/>
    <property type="evidence" value="ECO:0007669"/>
    <property type="project" value="InterPro"/>
</dbReference>